<feature type="transmembrane region" description="Helical" evidence="1">
    <location>
        <begin position="90"/>
        <end position="107"/>
    </location>
</feature>
<evidence type="ECO:0000256" key="1">
    <source>
        <dbReference type="SAM" id="Phobius"/>
    </source>
</evidence>
<keyword evidence="3" id="KW-1185">Reference proteome</keyword>
<keyword evidence="1" id="KW-0812">Transmembrane</keyword>
<accession>A0A7W8VG25</accession>
<sequence length="291" mass="31021">MRAPDPARRGASGTVGAGVAMTAVFDPGLPEHVVAELERAPGLLIPAGADPADPAHLPRGERYKRGGAVLGAMALVLAGIAALLPTAPELVALVALSWAVAVAVYGGFRGVPRMLFGALLLVPVLVRLFLDAGPAGVAVVCALTVVVIGGQHAHRRFAGADQDRAPVRFHGRYLLATDLAPADRETVRRAQRAERGLAAAAAALRGTAFDADRARALLRDRTWRMACSLYHNRRPGVRPLRVVTEEARRWAGEMEELAEAARAAAADTRARDAHLARALHVQHRLTRPYRY</sequence>
<feature type="transmembrane region" description="Helical" evidence="1">
    <location>
        <begin position="66"/>
        <end position="84"/>
    </location>
</feature>
<dbReference type="RefSeq" id="WP_184395605.1">
    <property type="nucleotide sequence ID" value="NZ_BAAAJD010000102.1"/>
</dbReference>
<evidence type="ECO:0000313" key="2">
    <source>
        <dbReference type="EMBL" id="MBB5434723.1"/>
    </source>
</evidence>
<comment type="caution">
    <text evidence="2">The sequence shown here is derived from an EMBL/GenBank/DDBJ whole genome shotgun (WGS) entry which is preliminary data.</text>
</comment>
<evidence type="ECO:0000313" key="3">
    <source>
        <dbReference type="Proteomes" id="UP000572635"/>
    </source>
</evidence>
<dbReference type="EMBL" id="JACHDB010000001">
    <property type="protein sequence ID" value="MBB5434723.1"/>
    <property type="molecule type" value="Genomic_DNA"/>
</dbReference>
<organism evidence="2 3">
    <name type="scientific">Nocardiopsis composta</name>
    <dbReference type="NCBI Taxonomy" id="157465"/>
    <lineage>
        <taxon>Bacteria</taxon>
        <taxon>Bacillati</taxon>
        <taxon>Actinomycetota</taxon>
        <taxon>Actinomycetes</taxon>
        <taxon>Streptosporangiales</taxon>
        <taxon>Nocardiopsidaceae</taxon>
        <taxon>Nocardiopsis</taxon>
    </lineage>
</organism>
<keyword evidence="1" id="KW-1133">Transmembrane helix</keyword>
<keyword evidence="1" id="KW-0472">Membrane</keyword>
<gene>
    <name evidence="2" type="ORF">HDA36_004807</name>
</gene>
<proteinExistence type="predicted"/>
<protein>
    <submittedName>
        <fullName evidence="2">Uncharacterized protein</fullName>
    </submittedName>
</protein>
<name>A0A7W8VG25_9ACTN</name>
<dbReference type="Proteomes" id="UP000572635">
    <property type="component" value="Unassembled WGS sequence"/>
</dbReference>
<reference evidence="2 3" key="1">
    <citation type="submission" date="2020-08" db="EMBL/GenBank/DDBJ databases">
        <title>Sequencing the genomes of 1000 actinobacteria strains.</title>
        <authorList>
            <person name="Klenk H.-P."/>
        </authorList>
    </citation>
    <scope>NUCLEOTIDE SEQUENCE [LARGE SCALE GENOMIC DNA]</scope>
    <source>
        <strain evidence="2 3">DSM 44551</strain>
    </source>
</reference>
<dbReference type="AlphaFoldDB" id="A0A7W8VG25"/>
<feature type="transmembrane region" description="Helical" evidence="1">
    <location>
        <begin position="136"/>
        <end position="154"/>
    </location>
</feature>